<dbReference type="GO" id="GO:0008763">
    <property type="term" value="F:UDP-N-acetylmuramate-L-alanine ligase activity"/>
    <property type="evidence" value="ECO:0007669"/>
    <property type="project" value="UniProtKB-UniRule"/>
</dbReference>
<evidence type="ECO:0000256" key="13">
    <source>
        <dbReference type="ARBA" id="ARBA00047833"/>
    </source>
</evidence>
<evidence type="ECO:0000256" key="1">
    <source>
        <dbReference type="ARBA" id="ARBA00004496"/>
    </source>
</evidence>
<dbReference type="InterPro" id="IPR000713">
    <property type="entry name" value="Mur_ligase_N"/>
</dbReference>
<evidence type="ECO:0000256" key="9">
    <source>
        <dbReference type="ARBA" id="ARBA00022960"/>
    </source>
</evidence>
<evidence type="ECO:0000256" key="4">
    <source>
        <dbReference type="ARBA" id="ARBA00022490"/>
    </source>
</evidence>
<dbReference type="Pfam" id="PF01225">
    <property type="entry name" value="Mur_ligase"/>
    <property type="match status" value="1"/>
</dbReference>
<evidence type="ECO:0000256" key="6">
    <source>
        <dbReference type="ARBA" id="ARBA00022618"/>
    </source>
</evidence>
<evidence type="ECO:0000256" key="8">
    <source>
        <dbReference type="ARBA" id="ARBA00022840"/>
    </source>
</evidence>
<dbReference type="InterPro" id="IPR036615">
    <property type="entry name" value="Mur_ligase_C_dom_sf"/>
</dbReference>
<keyword evidence="7 14" id="KW-0547">Nucleotide-binding</keyword>
<feature type="binding site" evidence="14">
    <location>
        <begin position="124"/>
        <end position="130"/>
    </location>
    <ligand>
        <name>ATP</name>
        <dbReference type="ChEBI" id="CHEBI:30616"/>
    </ligand>
</feature>
<evidence type="ECO:0000256" key="3">
    <source>
        <dbReference type="ARBA" id="ARBA00012211"/>
    </source>
</evidence>
<comment type="similarity">
    <text evidence="14">Belongs to the MurCDEF family.</text>
</comment>
<dbReference type="SUPFAM" id="SSF53623">
    <property type="entry name" value="MurD-like peptide ligases, catalytic domain"/>
    <property type="match status" value="1"/>
</dbReference>
<dbReference type="GO" id="GO:0008360">
    <property type="term" value="P:regulation of cell shape"/>
    <property type="evidence" value="ECO:0007669"/>
    <property type="project" value="UniProtKB-KW"/>
</dbReference>
<feature type="domain" description="Mur ligase N-terminal catalytic" evidence="16">
    <location>
        <begin position="13"/>
        <end position="115"/>
    </location>
</feature>
<evidence type="ECO:0000256" key="2">
    <source>
        <dbReference type="ARBA" id="ARBA00004752"/>
    </source>
</evidence>
<dbReference type="GO" id="GO:0005524">
    <property type="term" value="F:ATP binding"/>
    <property type="evidence" value="ECO:0007669"/>
    <property type="project" value="UniProtKB-UniRule"/>
</dbReference>
<dbReference type="InterPro" id="IPR004101">
    <property type="entry name" value="Mur_ligase_C"/>
</dbReference>
<comment type="caution">
    <text evidence="19">The sequence shown here is derived from an EMBL/GenBank/DDBJ whole genome shotgun (WGS) entry which is preliminary data.</text>
</comment>
<keyword evidence="15" id="KW-0812">Transmembrane</keyword>
<organism evidence="19 20">
    <name type="scientific">Aquirufa antheringensis</name>
    <dbReference type="NCBI Taxonomy" id="2516559"/>
    <lineage>
        <taxon>Bacteria</taxon>
        <taxon>Pseudomonadati</taxon>
        <taxon>Bacteroidota</taxon>
        <taxon>Cytophagia</taxon>
        <taxon>Cytophagales</taxon>
        <taxon>Flectobacillaceae</taxon>
        <taxon>Aquirufa</taxon>
    </lineage>
</organism>
<evidence type="ECO:0000256" key="11">
    <source>
        <dbReference type="ARBA" id="ARBA00023306"/>
    </source>
</evidence>
<dbReference type="EMBL" id="SEWY01000002">
    <property type="protein sequence ID" value="TBH74395.1"/>
    <property type="molecule type" value="Genomic_DNA"/>
</dbReference>
<keyword evidence="4 14" id="KW-0963">Cytoplasm</keyword>
<dbReference type="InterPro" id="IPR005758">
    <property type="entry name" value="UDP-N-AcMur_Ala_ligase_MurC"/>
</dbReference>
<evidence type="ECO:0000259" key="18">
    <source>
        <dbReference type="Pfam" id="PF08245"/>
    </source>
</evidence>
<dbReference type="GO" id="GO:0009252">
    <property type="term" value="P:peptidoglycan biosynthetic process"/>
    <property type="evidence" value="ECO:0007669"/>
    <property type="project" value="UniProtKB-UniRule"/>
</dbReference>
<sequence>MKKELSLNDLKQVYFLGIGGIGMSAIARWFLHNGFPVAGYDKTESPLTKKLAEEGMVIHYEDSIDLIPAACLSDIEHSLFIYTPAIPKDHVEMNHLLSKGIRLYKRSEILGWITQQIPTLAVAGTHGKTTTSSLLTHLLISAKKNVTAFLGGITVNYGTNFIPNHSKENIVCVVEADEYDRSFLTLHPQAAVVTSTDADHLDIYGDGDSVLESFQLFVNQIKADGFFIQKKGLSLHSDLGESTFGIDKGDFKAHNIRIEDHRMIFDMSYPGGEVLDIPMRIPGFHNIENALAAAALAMQVGVSGEEIKVGIASFLGVKRRFEYHVESDEHVMIDDYAHHPTEIAACLNSVKALYPGEKITAVFQPHLFSRTRDFIDDFAKSLAIADELYLLDIYPARELPMEGVTSDWLLSKIALQDKQVISKADLLQVIDTKKPKLLVTMGAGDIDLLLNDLKLSLS</sequence>
<evidence type="ECO:0000256" key="5">
    <source>
        <dbReference type="ARBA" id="ARBA00022598"/>
    </source>
</evidence>
<dbReference type="Pfam" id="PF08245">
    <property type="entry name" value="Mur_ligase_M"/>
    <property type="match status" value="1"/>
</dbReference>
<comment type="subcellular location">
    <subcellularLocation>
        <location evidence="1 14">Cytoplasm</location>
    </subcellularLocation>
</comment>
<dbReference type="UniPathway" id="UPA00219"/>
<comment type="pathway">
    <text evidence="2 14">Cell wall biogenesis; peptidoglycan biosynthesis.</text>
</comment>
<proteinExistence type="inferred from homology"/>
<dbReference type="GO" id="GO:0071555">
    <property type="term" value="P:cell wall organization"/>
    <property type="evidence" value="ECO:0007669"/>
    <property type="project" value="UniProtKB-KW"/>
</dbReference>
<evidence type="ECO:0000256" key="14">
    <source>
        <dbReference type="HAMAP-Rule" id="MF_00046"/>
    </source>
</evidence>
<keyword evidence="12 14" id="KW-0961">Cell wall biogenesis/degradation</keyword>
<dbReference type="Gene3D" id="3.40.1190.10">
    <property type="entry name" value="Mur-like, catalytic domain"/>
    <property type="match status" value="1"/>
</dbReference>
<dbReference type="GO" id="GO:0051301">
    <property type="term" value="P:cell division"/>
    <property type="evidence" value="ECO:0007669"/>
    <property type="project" value="UniProtKB-KW"/>
</dbReference>
<evidence type="ECO:0000256" key="15">
    <source>
        <dbReference type="SAM" id="Phobius"/>
    </source>
</evidence>
<dbReference type="InterPro" id="IPR050061">
    <property type="entry name" value="MurCDEF_pg_biosynth"/>
</dbReference>
<comment type="catalytic activity">
    <reaction evidence="13 14">
        <text>UDP-N-acetyl-alpha-D-muramate + L-alanine + ATP = UDP-N-acetyl-alpha-D-muramoyl-L-alanine + ADP + phosphate + H(+)</text>
        <dbReference type="Rhea" id="RHEA:23372"/>
        <dbReference type="ChEBI" id="CHEBI:15378"/>
        <dbReference type="ChEBI" id="CHEBI:30616"/>
        <dbReference type="ChEBI" id="CHEBI:43474"/>
        <dbReference type="ChEBI" id="CHEBI:57972"/>
        <dbReference type="ChEBI" id="CHEBI:70757"/>
        <dbReference type="ChEBI" id="CHEBI:83898"/>
        <dbReference type="ChEBI" id="CHEBI:456216"/>
        <dbReference type="EC" id="6.3.2.8"/>
    </reaction>
</comment>
<evidence type="ECO:0000313" key="20">
    <source>
        <dbReference type="Proteomes" id="UP000293583"/>
    </source>
</evidence>
<dbReference type="NCBIfam" id="TIGR01082">
    <property type="entry name" value="murC"/>
    <property type="match status" value="1"/>
</dbReference>
<dbReference type="Gene3D" id="3.40.50.720">
    <property type="entry name" value="NAD(P)-binding Rossmann-like Domain"/>
    <property type="match status" value="1"/>
</dbReference>
<dbReference type="SUPFAM" id="SSF51984">
    <property type="entry name" value="MurCD N-terminal domain"/>
    <property type="match status" value="1"/>
</dbReference>
<evidence type="ECO:0000256" key="10">
    <source>
        <dbReference type="ARBA" id="ARBA00022984"/>
    </source>
</evidence>
<keyword evidence="15" id="KW-0472">Membrane</keyword>
<keyword evidence="5 14" id="KW-0436">Ligase</keyword>
<dbReference type="SUPFAM" id="SSF53244">
    <property type="entry name" value="MurD-like peptide ligases, peptide-binding domain"/>
    <property type="match status" value="1"/>
</dbReference>
<feature type="domain" description="Mur ligase central" evidence="18">
    <location>
        <begin position="122"/>
        <end position="297"/>
    </location>
</feature>
<evidence type="ECO:0000259" key="16">
    <source>
        <dbReference type="Pfam" id="PF01225"/>
    </source>
</evidence>
<feature type="domain" description="Mur ligase C-terminal" evidence="17">
    <location>
        <begin position="319"/>
        <end position="443"/>
    </location>
</feature>
<keyword evidence="15" id="KW-1133">Transmembrane helix</keyword>
<keyword evidence="8 14" id="KW-0067">ATP-binding</keyword>
<dbReference type="Pfam" id="PF02875">
    <property type="entry name" value="Mur_ligase_C"/>
    <property type="match status" value="1"/>
</dbReference>
<keyword evidence="6 14" id="KW-0132">Cell division</keyword>
<dbReference type="PANTHER" id="PTHR43445">
    <property type="entry name" value="UDP-N-ACETYLMURAMATE--L-ALANINE LIGASE-RELATED"/>
    <property type="match status" value="1"/>
</dbReference>
<keyword evidence="20" id="KW-1185">Reference proteome</keyword>
<dbReference type="HAMAP" id="MF_00046">
    <property type="entry name" value="MurC"/>
    <property type="match status" value="1"/>
</dbReference>
<dbReference type="AlphaFoldDB" id="A0A4V2IW16"/>
<dbReference type="Proteomes" id="UP000293583">
    <property type="component" value="Unassembled WGS sequence"/>
</dbReference>
<evidence type="ECO:0000259" key="17">
    <source>
        <dbReference type="Pfam" id="PF02875"/>
    </source>
</evidence>
<comment type="function">
    <text evidence="14">Cell wall formation.</text>
</comment>
<dbReference type="OrthoDB" id="9804126at2"/>
<feature type="transmembrane region" description="Helical" evidence="15">
    <location>
        <begin position="12"/>
        <end position="31"/>
    </location>
</feature>
<protein>
    <recommendedName>
        <fullName evidence="3 14">UDP-N-acetylmuramate--L-alanine ligase</fullName>
        <ecNumber evidence="3 14">6.3.2.8</ecNumber>
    </recommendedName>
    <alternativeName>
        <fullName evidence="14">UDP-N-acetylmuramoyl-L-alanine synthetase</fullName>
    </alternativeName>
</protein>
<dbReference type="InterPro" id="IPR013221">
    <property type="entry name" value="Mur_ligase_cen"/>
</dbReference>
<dbReference type="RefSeq" id="WP_130922869.1">
    <property type="nucleotide sequence ID" value="NZ_JAANOM010000001.1"/>
</dbReference>
<keyword evidence="10 14" id="KW-0573">Peptidoglycan synthesis</keyword>
<keyword evidence="9 14" id="KW-0133">Cell shape</keyword>
<dbReference type="PANTHER" id="PTHR43445:SF3">
    <property type="entry name" value="UDP-N-ACETYLMURAMATE--L-ALANINE LIGASE"/>
    <property type="match status" value="1"/>
</dbReference>
<dbReference type="InterPro" id="IPR036565">
    <property type="entry name" value="Mur-like_cat_sf"/>
</dbReference>
<accession>A0A4V2IW16</accession>
<dbReference type="Gene3D" id="3.90.190.20">
    <property type="entry name" value="Mur ligase, C-terminal domain"/>
    <property type="match status" value="1"/>
</dbReference>
<evidence type="ECO:0000256" key="7">
    <source>
        <dbReference type="ARBA" id="ARBA00022741"/>
    </source>
</evidence>
<keyword evidence="11 14" id="KW-0131">Cell cycle</keyword>
<dbReference type="GO" id="GO:0005737">
    <property type="term" value="C:cytoplasm"/>
    <property type="evidence" value="ECO:0007669"/>
    <property type="project" value="UniProtKB-SubCell"/>
</dbReference>
<reference evidence="19 20" key="1">
    <citation type="submission" date="2019-02" db="EMBL/GenBank/DDBJ databases">
        <title>Genome of a new Bacteroidetes strain.</title>
        <authorList>
            <person name="Pitt A."/>
        </authorList>
    </citation>
    <scope>NUCLEOTIDE SEQUENCE [LARGE SCALE GENOMIC DNA]</scope>
    <source>
        <strain evidence="19 20">103A-SOEBACH</strain>
    </source>
</reference>
<gene>
    <name evidence="14" type="primary">murC</name>
    <name evidence="19" type="ORF">EWU20_04435</name>
</gene>
<dbReference type="EC" id="6.3.2.8" evidence="3 14"/>
<evidence type="ECO:0000256" key="12">
    <source>
        <dbReference type="ARBA" id="ARBA00023316"/>
    </source>
</evidence>
<name>A0A4V2IW16_9BACT</name>
<evidence type="ECO:0000313" key="19">
    <source>
        <dbReference type="EMBL" id="TBH74395.1"/>
    </source>
</evidence>